<feature type="transmembrane region" description="Helical" evidence="7">
    <location>
        <begin position="191"/>
        <end position="212"/>
    </location>
</feature>
<feature type="transmembrane region" description="Helical" evidence="7">
    <location>
        <begin position="218"/>
        <end position="237"/>
    </location>
</feature>
<evidence type="ECO:0000256" key="2">
    <source>
        <dbReference type="ARBA" id="ARBA00006434"/>
    </source>
</evidence>
<feature type="transmembrane region" description="Helical" evidence="7">
    <location>
        <begin position="56"/>
        <end position="76"/>
    </location>
</feature>
<dbReference type="PANTHER" id="PTHR11819">
    <property type="entry name" value="SOLUTE CARRIER FAMILY 5"/>
    <property type="match status" value="1"/>
</dbReference>
<protein>
    <submittedName>
        <fullName evidence="8">Sodium:solute symporter family protein</fullName>
    </submittedName>
</protein>
<feature type="transmembrane region" description="Helical" evidence="7">
    <location>
        <begin position="82"/>
        <end position="102"/>
    </location>
</feature>
<dbReference type="InterPro" id="IPR001734">
    <property type="entry name" value="Na/solute_symporter"/>
</dbReference>
<comment type="similarity">
    <text evidence="2 6">Belongs to the sodium:solute symporter (SSF) (TC 2.A.21) family.</text>
</comment>
<accession>A0A1M6EH64</accession>
<evidence type="ECO:0000313" key="9">
    <source>
        <dbReference type="Proteomes" id="UP000184172"/>
    </source>
</evidence>
<evidence type="ECO:0000256" key="4">
    <source>
        <dbReference type="ARBA" id="ARBA00022989"/>
    </source>
</evidence>
<keyword evidence="3 7" id="KW-0812">Transmembrane</keyword>
<dbReference type="STRING" id="797419.SAMN05216556_101135"/>
<dbReference type="Pfam" id="PF00474">
    <property type="entry name" value="SSF"/>
    <property type="match status" value="1"/>
</dbReference>
<keyword evidence="5 7" id="KW-0472">Membrane</keyword>
<dbReference type="PROSITE" id="PS50283">
    <property type="entry name" value="NA_SOLUT_SYMP_3"/>
    <property type="match status" value="1"/>
</dbReference>
<evidence type="ECO:0000256" key="6">
    <source>
        <dbReference type="RuleBase" id="RU362091"/>
    </source>
</evidence>
<dbReference type="EMBL" id="FQYV01000006">
    <property type="protein sequence ID" value="SHI84660.1"/>
    <property type="molecule type" value="Genomic_DNA"/>
</dbReference>
<feature type="transmembrane region" description="Helical" evidence="7">
    <location>
        <begin position="139"/>
        <end position="161"/>
    </location>
</feature>
<comment type="subcellular location">
    <subcellularLocation>
        <location evidence="1">Membrane</location>
        <topology evidence="1">Multi-pass membrane protein</topology>
    </subcellularLocation>
</comment>
<dbReference type="GO" id="GO:0005412">
    <property type="term" value="F:D-glucose:sodium symporter activity"/>
    <property type="evidence" value="ECO:0007669"/>
    <property type="project" value="TreeGrafter"/>
</dbReference>
<evidence type="ECO:0000256" key="5">
    <source>
        <dbReference type="ARBA" id="ARBA00023136"/>
    </source>
</evidence>
<keyword evidence="9" id="KW-1185">Reference proteome</keyword>
<proteinExistence type="inferred from homology"/>
<keyword evidence="4 7" id="KW-1133">Transmembrane helix</keyword>
<feature type="transmembrane region" description="Helical" evidence="7">
    <location>
        <begin position="109"/>
        <end position="127"/>
    </location>
</feature>
<evidence type="ECO:0000313" key="8">
    <source>
        <dbReference type="EMBL" id="SHI84660.1"/>
    </source>
</evidence>
<gene>
    <name evidence="8" type="ORF">SAMN04487908_10664</name>
</gene>
<sequence>MLTFLPAGLLGIVITSLIAAFMSTISTHLNWGSSYVVNDFYVRFLRKNASGKEQVAVGRTSTVVMMILAGLLALILEEARDGFNLLLSIGAGTGLLFILRWFWSRINPYSEIAAMFISFVIAGFFFINGKMETPMITMAGHWQLVLSVAITTIGWVTVTLLTKPSKAETLNSFNSLIFGNESKFKGFGMKILAFFAGVVGVYCTLFAIGNFIYSNIVLAFSLTAVAVVCGLVIIKSFQKTGFAEREI</sequence>
<dbReference type="Proteomes" id="UP000184172">
    <property type="component" value="Unassembled WGS sequence"/>
</dbReference>
<dbReference type="PANTHER" id="PTHR11819:SF77">
    <property type="entry name" value="SODIUM_GLUCOSE COTRANSPORT PROTEIN"/>
    <property type="match status" value="1"/>
</dbReference>
<name>A0A1M6EH64_9FLAO</name>
<feature type="transmembrane region" description="Helical" evidence="7">
    <location>
        <begin position="6"/>
        <end position="25"/>
    </location>
</feature>
<organism evidence="8 9">
    <name type="scientific">Aequorivita viscosa</name>
    <dbReference type="NCBI Taxonomy" id="797419"/>
    <lineage>
        <taxon>Bacteria</taxon>
        <taxon>Pseudomonadati</taxon>
        <taxon>Bacteroidota</taxon>
        <taxon>Flavobacteriia</taxon>
        <taxon>Flavobacteriales</taxon>
        <taxon>Flavobacteriaceae</taxon>
        <taxon>Aequorivita</taxon>
    </lineage>
</organism>
<dbReference type="GO" id="GO:0005886">
    <property type="term" value="C:plasma membrane"/>
    <property type="evidence" value="ECO:0007669"/>
    <property type="project" value="TreeGrafter"/>
</dbReference>
<evidence type="ECO:0000256" key="1">
    <source>
        <dbReference type="ARBA" id="ARBA00004141"/>
    </source>
</evidence>
<reference evidence="9" key="1">
    <citation type="submission" date="2016-11" db="EMBL/GenBank/DDBJ databases">
        <authorList>
            <person name="Varghese N."/>
            <person name="Submissions S."/>
        </authorList>
    </citation>
    <scope>NUCLEOTIDE SEQUENCE [LARGE SCALE GENOMIC DNA]</scope>
    <source>
        <strain evidence="9">DSM 26349</strain>
    </source>
</reference>
<evidence type="ECO:0000256" key="7">
    <source>
        <dbReference type="SAM" id="Phobius"/>
    </source>
</evidence>
<dbReference type="InterPro" id="IPR038377">
    <property type="entry name" value="Na/Glc_symporter_sf"/>
</dbReference>
<dbReference type="Gene3D" id="1.20.1730.10">
    <property type="entry name" value="Sodium/glucose cotransporter"/>
    <property type="match status" value="1"/>
</dbReference>
<dbReference type="AlphaFoldDB" id="A0A1M6EH64"/>
<evidence type="ECO:0000256" key="3">
    <source>
        <dbReference type="ARBA" id="ARBA00022692"/>
    </source>
</evidence>